<keyword evidence="3" id="KW-1185">Reference proteome</keyword>
<gene>
    <name evidence="2" type="ORF">PP2015_644</name>
</gene>
<evidence type="ECO:0000313" key="3">
    <source>
        <dbReference type="Proteomes" id="UP000061457"/>
    </source>
</evidence>
<name>A0A0S2JYU0_9GAMM</name>
<dbReference type="EMBL" id="CP013187">
    <property type="protein sequence ID" value="ALO41164.1"/>
    <property type="molecule type" value="Genomic_DNA"/>
</dbReference>
<dbReference type="Proteomes" id="UP000061457">
    <property type="component" value="Chromosome I"/>
</dbReference>
<dbReference type="PATRIC" id="fig|161398.10.peg.656"/>
<organism evidence="2 3">
    <name type="scientific">Pseudoalteromonas phenolica</name>
    <dbReference type="NCBI Taxonomy" id="161398"/>
    <lineage>
        <taxon>Bacteria</taxon>
        <taxon>Pseudomonadati</taxon>
        <taxon>Pseudomonadota</taxon>
        <taxon>Gammaproteobacteria</taxon>
        <taxon>Alteromonadales</taxon>
        <taxon>Pseudoalteromonadaceae</taxon>
        <taxon>Pseudoalteromonas</taxon>
    </lineage>
</organism>
<sequence>MTSMARHALDIDLDDKTWFRYAAFDGKTSLRESSVTKLDSLPALALLSGGAETFFAFLMFSIWIFSYYLQANVSPLLAFMIVLGGALFVFIAKRIAIYRKYGFGSQWVMTVSKEKLEVAKLAQKNKNAKTLTIMRSDIAEVVFNYTMDKKYKRQIGGRTVKSSASVHACEIHLKNGELIDIDNMRVGLFNLLYLLVFHEYPLVYRYCLSGGAGGAMILVLRLLSLSAVASAVAMLFFNLK</sequence>
<keyword evidence="1" id="KW-1133">Transmembrane helix</keyword>
<dbReference type="OrthoDB" id="101884at2"/>
<keyword evidence="1" id="KW-0472">Membrane</keyword>
<accession>A0A0S2JYU0</accession>
<dbReference type="RefSeq" id="WP_058028925.1">
    <property type="nucleotide sequence ID" value="NZ_CP013187.1"/>
</dbReference>
<feature type="transmembrane region" description="Helical" evidence="1">
    <location>
        <begin position="186"/>
        <end position="203"/>
    </location>
</feature>
<protein>
    <submittedName>
        <fullName evidence="2">Uncharacterized protein</fullName>
    </submittedName>
</protein>
<proteinExistence type="predicted"/>
<dbReference type="KEGG" id="pphe:PP2015_644"/>
<feature type="transmembrane region" description="Helical" evidence="1">
    <location>
        <begin position="41"/>
        <end position="65"/>
    </location>
</feature>
<feature type="transmembrane region" description="Helical" evidence="1">
    <location>
        <begin position="71"/>
        <end position="92"/>
    </location>
</feature>
<dbReference type="AlphaFoldDB" id="A0A0S2JYU0"/>
<keyword evidence="1" id="KW-0812">Transmembrane</keyword>
<feature type="transmembrane region" description="Helical" evidence="1">
    <location>
        <begin position="215"/>
        <end position="237"/>
    </location>
</feature>
<evidence type="ECO:0000256" key="1">
    <source>
        <dbReference type="SAM" id="Phobius"/>
    </source>
</evidence>
<reference evidence="2 3" key="1">
    <citation type="submission" date="2015-11" db="EMBL/GenBank/DDBJ databases">
        <authorList>
            <person name="Zhang Y."/>
            <person name="Guo Z."/>
        </authorList>
    </citation>
    <scope>NUCLEOTIDE SEQUENCE [LARGE SCALE GENOMIC DNA]</scope>
    <source>
        <strain evidence="2 3">KCTC 12086</strain>
    </source>
</reference>
<evidence type="ECO:0000313" key="2">
    <source>
        <dbReference type="EMBL" id="ALO41164.1"/>
    </source>
</evidence>